<name>A0AAV8P4Q2_ENSVE</name>
<dbReference type="EMBL" id="JAQQAF010000008">
    <property type="protein sequence ID" value="KAJ8466547.1"/>
    <property type="molecule type" value="Genomic_DNA"/>
</dbReference>
<dbReference type="Proteomes" id="UP001222027">
    <property type="component" value="Unassembled WGS sequence"/>
</dbReference>
<evidence type="ECO:0000313" key="3">
    <source>
        <dbReference type="Proteomes" id="UP001222027"/>
    </source>
</evidence>
<reference evidence="2 3" key="1">
    <citation type="submission" date="2022-12" db="EMBL/GenBank/DDBJ databases">
        <title>Chromosome-scale assembly of the Ensete ventricosum genome.</title>
        <authorList>
            <person name="Dussert Y."/>
            <person name="Stocks J."/>
            <person name="Wendawek A."/>
            <person name="Woldeyes F."/>
            <person name="Nichols R.A."/>
            <person name="Borrell J.S."/>
        </authorList>
    </citation>
    <scope>NUCLEOTIDE SEQUENCE [LARGE SCALE GENOMIC DNA]</scope>
    <source>
        <strain evidence="3">cv. Maze</strain>
        <tissue evidence="2">Seeds</tissue>
    </source>
</reference>
<feature type="compositionally biased region" description="Basic and acidic residues" evidence="1">
    <location>
        <begin position="13"/>
        <end position="26"/>
    </location>
</feature>
<sequence length="180" mass="19357">MGSQWGGSSTCERSGHEREGRGEAPRQGHSSCMQDSVHAARVPHRRRVVGATPFLCRRILWWEQTPNDAGNGSSLTVGVGIVDIDAEATIVSGTIEWGREIGKAVSDGATIEERDGDRMKASSLRDERMGSNGRGGCGGGGNVIVLLLLCARLYGRLWQLLHATRRDGTRGAVLIYCAII</sequence>
<keyword evidence="3" id="KW-1185">Reference proteome</keyword>
<gene>
    <name evidence="2" type="ORF">OPV22_029099</name>
</gene>
<evidence type="ECO:0000313" key="2">
    <source>
        <dbReference type="EMBL" id="KAJ8466547.1"/>
    </source>
</evidence>
<feature type="compositionally biased region" description="Polar residues" evidence="1">
    <location>
        <begin position="1"/>
        <end position="11"/>
    </location>
</feature>
<evidence type="ECO:0000256" key="1">
    <source>
        <dbReference type="SAM" id="MobiDB-lite"/>
    </source>
</evidence>
<comment type="caution">
    <text evidence="2">The sequence shown here is derived from an EMBL/GenBank/DDBJ whole genome shotgun (WGS) entry which is preliminary data.</text>
</comment>
<proteinExistence type="predicted"/>
<feature type="region of interest" description="Disordered" evidence="1">
    <location>
        <begin position="1"/>
        <end position="40"/>
    </location>
</feature>
<accession>A0AAV8P4Q2</accession>
<dbReference type="AlphaFoldDB" id="A0AAV8P4Q2"/>
<protein>
    <recommendedName>
        <fullName evidence="4">SMP domain-containing protein</fullName>
    </recommendedName>
</protein>
<evidence type="ECO:0008006" key="4">
    <source>
        <dbReference type="Google" id="ProtNLM"/>
    </source>
</evidence>
<organism evidence="2 3">
    <name type="scientific">Ensete ventricosum</name>
    <name type="common">Abyssinian banana</name>
    <name type="synonym">Musa ensete</name>
    <dbReference type="NCBI Taxonomy" id="4639"/>
    <lineage>
        <taxon>Eukaryota</taxon>
        <taxon>Viridiplantae</taxon>
        <taxon>Streptophyta</taxon>
        <taxon>Embryophyta</taxon>
        <taxon>Tracheophyta</taxon>
        <taxon>Spermatophyta</taxon>
        <taxon>Magnoliopsida</taxon>
        <taxon>Liliopsida</taxon>
        <taxon>Zingiberales</taxon>
        <taxon>Musaceae</taxon>
        <taxon>Ensete</taxon>
    </lineage>
</organism>